<dbReference type="EMBL" id="JAZDUA010000583">
    <property type="protein sequence ID" value="KAK7790834.1"/>
    <property type="molecule type" value="Genomic_DNA"/>
</dbReference>
<keyword evidence="3" id="KW-1185">Reference proteome</keyword>
<sequence length="135" mass="14950">MNSKVYETLCPFSHQILRTSPNRPLKVPIFCPKRFHLNGKRERVAALPSKRLPPLPTHTRASVATCCARLRAASGRPAPPPQLLRGPPPGPAPPPPRHIPLSPFNPLLGHVTRGEQRFSGASRTDELRWPKRSIA</sequence>
<comment type="caution">
    <text evidence="2">The sequence shown here is derived from an EMBL/GenBank/DDBJ whole genome shotgun (WGS) entry which is preliminary data.</text>
</comment>
<proteinExistence type="predicted"/>
<dbReference type="Proteomes" id="UP001378592">
    <property type="component" value="Unassembled WGS sequence"/>
</dbReference>
<evidence type="ECO:0000256" key="1">
    <source>
        <dbReference type="SAM" id="MobiDB-lite"/>
    </source>
</evidence>
<feature type="compositionally biased region" description="Pro residues" evidence="1">
    <location>
        <begin position="77"/>
        <end position="98"/>
    </location>
</feature>
<name>A0AAN9V3A4_9ORTH</name>
<dbReference type="AlphaFoldDB" id="A0AAN9V3A4"/>
<protein>
    <submittedName>
        <fullName evidence="2">Uncharacterized protein</fullName>
    </submittedName>
</protein>
<gene>
    <name evidence="2" type="ORF">R5R35_003900</name>
</gene>
<accession>A0AAN9V3A4</accession>
<evidence type="ECO:0000313" key="2">
    <source>
        <dbReference type="EMBL" id="KAK7790834.1"/>
    </source>
</evidence>
<reference evidence="2 3" key="1">
    <citation type="submission" date="2024-03" db="EMBL/GenBank/DDBJ databases">
        <title>The genome assembly and annotation of the cricket Gryllus longicercus Weissman &amp; Gray.</title>
        <authorList>
            <person name="Szrajer S."/>
            <person name="Gray D."/>
            <person name="Ylla G."/>
        </authorList>
    </citation>
    <scope>NUCLEOTIDE SEQUENCE [LARGE SCALE GENOMIC DNA]</scope>
    <source>
        <strain evidence="2">DAG 2021-001</strain>
        <tissue evidence="2">Whole body minus gut</tissue>
    </source>
</reference>
<evidence type="ECO:0000313" key="3">
    <source>
        <dbReference type="Proteomes" id="UP001378592"/>
    </source>
</evidence>
<organism evidence="2 3">
    <name type="scientific">Gryllus longicercus</name>
    <dbReference type="NCBI Taxonomy" id="2509291"/>
    <lineage>
        <taxon>Eukaryota</taxon>
        <taxon>Metazoa</taxon>
        <taxon>Ecdysozoa</taxon>
        <taxon>Arthropoda</taxon>
        <taxon>Hexapoda</taxon>
        <taxon>Insecta</taxon>
        <taxon>Pterygota</taxon>
        <taxon>Neoptera</taxon>
        <taxon>Polyneoptera</taxon>
        <taxon>Orthoptera</taxon>
        <taxon>Ensifera</taxon>
        <taxon>Gryllidea</taxon>
        <taxon>Grylloidea</taxon>
        <taxon>Gryllidae</taxon>
        <taxon>Gryllinae</taxon>
        <taxon>Gryllus</taxon>
    </lineage>
</organism>
<feature type="region of interest" description="Disordered" evidence="1">
    <location>
        <begin position="72"/>
        <end position="135"/>
    </location>
</feature>